<reference evidence="2 3" key="1">
    <citation type="submission" date="2020-08" db="EMBL/GenBank/DDBJ databases">
        <title>Description of novel Flavobacterium F-380 isolate.</title>
        <authorList>
            <person name="Saticioglu I.B."/>
            <person name="Duman M."/>
            <person name="Altun S."/>
        </authorList>
    </citation>
    <scope>NUCLEOTIDE SEQUENCE [LARGE SCALE GENOMIC DNA]</scope>
    <source>
        <strain evidence="2 3">F-380</strain>
    </source>
</reference>
<evidence type="ECO:0000256" key="1">
    <source>
        <dbReference type="SAM" id="Phobius"/>
    </source>
</evidence>
<name>A0ABR7J3B0_9FLAO</name>
<sequence>MKGKIRIGSKASFWNRRHELFLNGESVGNLDCKNLQIALQANTGSNKLAVKSKTFEKVLDLNITNENLIHPIEIIENWKENNSEFKNHKVIKGLTIGFVLTYALGIAYLTIFKSKELTYSILIPFLFLIALRSSFKKTYSFDLELKKF</sequence>
<keyword evidence="1" id="KW-0472">Membrane</keyword>
<organism evidence="2 3">
    <name type="scientific">Flavobacterium kayseriense</name>
    <dbReference type="NCBI Taxonomy" id="2764714"/>
    <lineage>
        <taxon>Bacteria</taxon>
        <taxon>Pseudomonadati</taxon>
        <taxon>Bacteroidota</taxon>
        <taxon>Flavobacteriia</taxon>
        <taxon>Flavobacteriales</taxon>
        <taxon>Flavobacteriaceae</taxon>
        <taxon>Flavobacterium</taxon>
    </lineage>
</organism>
<keyword evidence="3" id="KW-1185">Reference proteome</keyword>
<dbReference type="RefSeq" id="WP_187008654.1">
    <property type="nucleotide sequence ID" value="NZ_JACRUI010000001.1"/>
</dbReference>
<keyword evidence="1" id="KW-1133">Transmembrane helix</keyword>
<dbReference type="Proteomes" id="UP000629963">
    <property type="component" value="Unassembled WGS sequence"/>
</dbReference>
<proteinExistence type="predicted"/>
<comment type="caution">
    <text evidence="2">The sequence shown here is derived from an EMBL/GenBank/DDBJ whole genome shotgun (WGS) entry which is preliminary data.</text>
</comment>
<evidence type="ECO:0000313" key="2">
    <source>
        <dbReference type="EMBL" id="MBC5840044.1"/>
    </source>
</evidence>
<dbReference type="EMBL" id="JACRUJ010000001">
    <property type="protein sequence ID" value="MBC5840044.1"/>
    <property type="molecule type" value="Genomic_DNA"/>
</dbReference>
<evidence type="ECO:0000313" key="3">
    <source>
        <dbReference type="Proteomes" id="UP000629963"/>
    </source>
</evidence>
<accession>A0ABR7J3B0</accession>
<protein>
    <submittedName>
        <fullName evidence="2">Uncharacterized protein</fullName>
    </submittedName>
</protein>
<gene>
    <name evidence="2" type="ORF">H8R23_01385</name>
</gene>
<feature type="transmembrane region" description="Helical" evidence="1">
    <location>
        <begin position="117"/>
        <end position="135"/>
    </location>
</feature>
<feature type="transmembrane region" description="Helical" evidence="1">
    <location>
        <begin position="90"/>
        <end position="111"/>
    </location>
</feature>
<keyword evidence="1" id="KW-0812">Transmembrane</keyword>